<keyword evidence="6" id="KW-0547">Nucleotide-binding</keyword>
<dbReference type="Proteomes" id="UP000004528">
    <property type="component" value="Unassembled WGS sequence"/>
</dbReference>
<dbReference type="GO" id="GO:0070681">
    <property type="term" value="P:glutaminyl-tRNAGln biosynthesis via transamidation"/>
    <property type="evidence" value="ECO:0007669"/>
    <property type="project" value="TreeGrafter"/>
</dbReference>
<evidence type="ECO:0000256" key="4">
    <source>
        <dbReference type="ARBA" id="ARBA00047380"/>
    </source>
</evidence>
<comment type="caution">
    <text evidence="7">The sequence shown here is derived from an EMBL/GenBank/DDBJ whole genome shotgun (WGS) entry which is preliminary data.</text>
</comment>
<keyword evidence="6" id="KW-0648">Protein biosynthesis</keyword>
<dbReference type="Gene3D" id="1.10.20.60">
    <property type="entry name" value="Glu-tRNAGln amidotransferase C subunit, N-terminal domain"/>
    <property type="match status" value="1"/>
</dbReference>
<reference evidence="7 8" key="1">
    <citation type="submission" date="2009-04" db="EMBL/GenBank/DDBJ databases">
        <authorList>
            <person name="Qin X."/>
            <person name="Bachman B."/>
            <person name="Battles P."/>
            <person name="Bell A."/>
            <person name="Bess C."/>
            <person name="Bickham C."/>
            <person name="Chaboub L."/>
            <person name="Chen D."/>
            <person name="Coyle M."/>
            <person name="Deiros D.R."/>
            <person name="Dinh H."/>
            <person name="Forbes L."/>
            <person name="Fowler G."/>
            <person name="Francisco L."/>
            <person name="Fu Q."/>
            <person name="Gubbala S."/>
            <person name="Hale W."/>
            <person name="Han Y."/>
            <person name="Hemphill L."/>
            <person name="Highlander S.K."/>
            <person name="Hirani K."/>
            <person name="Hogues M."/>
            <person name="Jackson L."/>
            <person name="Jakkamsetti A."/>
            <person name="Javaid M."/>
            <person name="Jiang H."/>
            <person name="Korchina V."/>
            <person name="Kovar C."/>
            <person name="Lara F."/>
            <person name="Lee S."/>
            <person name="Mata R."/>
            <person name="Mathew T."/>
            <person name="Moen C."/>
            <person name="Morales K."/>
            <person name="Munidasa M."/>
            <person name="Nazareth L."/>
            <person name="Ngo R."/>
            <person name="Nguyen L."/>
            <person name="Okwuonu G."/>
            <person name="Ongeri F."/>
            <person name="Patil S."/>
            <person name="Petrosino J."/>
            <person name="Pham C."/>
            <person name="Pham P."/>
            <person name="Pu L.-L."/>
            <person name="Puazo M."/>
            <person name="Raj R."/>
            <person name="Reid J."/>
            <person name="Rouhana J."/>
            <person name="Saada N."/>
            <person name="Shang Y."/>
            <person name="Simmons D."/>
            <person name="Thornton R."/>
            <person name="Warren J."/>
            <person name="Weissenberger G."/>
            <person name="Zhang J."/>
            <person name="Zhang L."/>
            <person name="Zhou C."/>
            <person name="Zhu D."/>
            <person name="Muzny D."/>
            <person name="Worley K."/>
            <person name="Gibbs R."/>
        </authorList>
    </citation>
    <scope>NUCLEOTIDE SEQUENCE [LARGE SCALE GENOMIC DNA]</scope>
    <source>
        <strain evidence="7 8">ATCC 33313</strain>
    </source>
</reference>
<evidence type="ECO:0000256" key="1">
    <source>
        <dbReference type="ARBA" id="ARBA00010757"/>
    </source>
</evidence>
<dbReference type="PANTHER" id="PTHR15004:SF0">
    <property type="entry name" value="GLUTAMYL-TRNA(GLN) AMIDOTRANSFERASE SUBUNIT C, MITOCHONDRIAL"/>
    <property type="match status" value="1"/>
</dbReference>
<comment type="function">
    <text evidence="3 6">Allows the formation of correctly charged Asn-tRNA(Asn) or Gln-tRNA(Gln) through the transamidation of misacylated Asp-tRNA(Asn) or Glu-tRNA(Gln) in organisms which lack either or both of asparaginyl-tRNA or glutaminyl-tRNA synthetases. The reaction takes place in the presence of glutamine and ATP through an activated phospho-Asp-tRNA(Asn) or phospho-Glu-tRNA(Gln).</text>
</comment>
<dbReference type="eggNOG" id="COG0721">
    <property type="taxonomic scope" value="Bacteria"/>
</dbReference>
<dbReference type="GO" id="GO:0006450">
    <property type="term" value="P:regulation of translational fidelity"/>
    <property type="evidence" value="ECO:0007669"/>
    <property type="project" value="InterPro"/>
</dbReference>
<comment type="similarity">
    <text evidence="1 6">Belongs to the GatC family.</text>
</comment>
<dbReference type="HOGENOM" id="CLU_105899_1_2_9"/>
<dbReference type="STRING" id="585506.HMPREF0877_1695"/>
<organism evidence="7 8">
    <name type="scientific">Weissella paramesenteroides ATCC 33313</name>
    <dbReference type="NCBI Taxonomy" id="585506"/>
    <lineage>
        <taxon>Bacteria</taxon>
        <taxon>Bacillati</taxon>
        <taxon>Bacillota</taxon>
        <taxon>Bacilli</taxon>
        <taxon>Lactobacillales</taxon>
        <taxon>Lactobacillaceae</taxon>
        <taxon>Weissella</taxon>
    </lineage>
</organism>
<dbReference type="PANTHER" id="PTHR15004">
    <property type="entry name" value="GLUTAMYL-TRNA(GLN) AMIDOTRANSFERASE SUBUNIT C, MITOCHONDRIAL"/>
    <property type="match status" value="1"/>
</dbReference>
<dbReference type="InterPro" id="IPR036113">
    <property type="entry name" value="Asp/Glu-ADT_sf_sub_c"/>
</dbReference>
<dbReference type="GO" id="GO:0005524">
    <property type="term" value="F:ATP binding"/>
    <property type="evidence" value="ECO:0007669"/>
    <property type="project" value="UniProtKB-KW"/>
</dbReference>
<name>C5RCJ9_WEIPA</name>
<evidence type="ECO:0000256" key="3">
    <source>
        <dbReference type="ARBA" id="ARBA00024799"/>
    </source>
</evidence>
<comment type="catalytic activity">
    <reaction evidence="4 6">
        <text>L-aspartyl-tRNA(Asn) + L-glutamine + ATP + H2O = L-asparaginyl-tRNA(Asn) + L-glutamate + ADP + phosphate + 2 H(+)</text>
        <dbReference type="Rhea" id="RHEA:14513"/>
        <dbReference type="Rhea" id="RHEA-COMP:9674"/>
        <dbReference type="Rhea" id="RHEA-COMP:9677"/>
        <dbReference type="ChEBI" id="CHEBI:15377"/>
        <dbReference type="ChEBI" id="CHEBI:15378"/>
        <dbReference type="ChEBI" id="CHEBI:29985"/>
        <dbReference type="ChEBI" id="CHEBI:30616"/>
        <dbReference type="ChEBI" id="CHEBI:43474"/>
        <dbReference type="ChEBI" id="CHEBI:58359"/>
        <dbReference type="ChEBI" id="CHEBI:78515"/>
        <dbReference type="ChEBI" id="CHEBI:78516"/>
        <dbReference type="ChEBI" id="CHEBI:456216"/>
    </reaction>
</comment>
<dbReference type="GO" id="GO:0050566">
    <property type="term" value="F:asparaginyl-tRNA synthase (glutamine-hydrolyzing) activity"/>
    <property type="evidence" value="ECO:0007669"/>
    <property type="project" value="RHEA"/>
</dbReference>
<protein>
    <recommendedName>
        <fullName evidence="6">Aspartyl/glutamyl-tRNA(Asn/Gln) amidotransferase subunit C</fullName>
        <shortName evidence="6">Asp/Glu-ADT subunit C</shortName>
        <ecNumber evidence="6">6.3.5.-</ecNumber>
    </recommendedName>
</protein>
<dbReference type="EC" id="6.3.5.-" evidence="6"/>
<keyword evidence="6 7" id="KW-0436">Ligase</keyword>
<evidence type="ECO:0000313" key="7">
    <source>
        <dbReference type="EMBL" id="EER74155.1"/>
    </source>
</evidence>
<dbReference type="GO" id="GO:0050567">
    <property type="term" value="F:glutaminyl-tRNA synthase (glutamine-hydrolyzing) activity"/>
    <property type="evidence" value="ECO:0007669"/>
    <property type="project" value="UniProtKB-UniRule"/>
</dbReference>
<comment type="subunit">
    <text evidence="2 6">Heterotrimer of A, B and C subunits.</text>
</comment>
<proteinExistence type="inferred from homology"/>
<dbReference type="GO" id="GO:0016740">
    <property type="term" value="F:transferase activity"/>
    <property type="evidence" value="ECO:0007669"/>
    <property type="project" value="UniProtKB-KW"/>
</dbReference>
<keyword evidence="7" id="KW-0808">Transferase</keyword>
<keyword evidence="8" id="KW-1185">Reference proteome</keyword>
<evidence type="ECO:0000313" key="8">
    <source>
        <dbReference type="Proteomes" id="UP000004528"/>
    </source>
</evidence>
<gene>
    <name evidence="6 7" type="primary">gatC</name>
    <name evidence="7" type="ORF">HMPREF0877_1695</name>
</gene>
<sequence length="108" mass="11736">MKGINMANEQITREEVEHVASLAKLALTDAEADMFTDHLGKIFDIVTTLAEVDTENVKPTYSVTEMQTVLRDDVAVNAQQSQSLLNNAPEHQDTLIKVPAILDGGAEG</sequence>
<evidence type="ECO:0000256" key="6">
    <source>
        <dbReference type="HAMAP-Rule" id="MF_00122"/>
    </source>
</evidence>
<dbReference type="GO" id="GO:0006412">
    <property type="term" value="P:translation"/>
    <property type="evidence" value="ECO:0007669"/>
    <property type="project" value="UniProtKB-UniRule"/>
</dbReference>
<accession>C5RCJ9</accession>
<comment type="catalytic activity">
    <reaction evidence="5 6">
        <text>L-glutamyl-tRNA(Gln) + L-glutamine + ATP + H2O = L-glutaminyl-tRNA(Gln) + L-glutamate + ADP + phosphate + H(+)</text>
        <dbReference type="Rhea" id="RHEA:17521"/>
        <dbReference type="Rhea" id="RHEA-COMP:9681"/>
        <dbReference type="Rhea" id="RHEA-COMP:9684"/>
        <dbReference type="ChEBI" id="CHEBI:15377"/>
        <dbReference type="ChEBI" id="CHEBI:15378"/>
        <dbReference type="ChEBI" id="CHEBI:29985"/>
        <dbReference type="ChEBI" id="CHEBI:30616"/>
        <dbReference type="ChEBI" id="CHEBI:43474"/>
        <dbReference type="ChEBI" id="CHEBI:58359"/>
        <dbReference type="ChEBI" id="CHEBI:78520"/>
        <dbReference type="ChEBI" id="CHEBI:78521"/>
        <dbReference type="ChEBI" id="CHEBI:456216"/>
    </reaction>
</comment>
<dbReference type="NCBIfam" id="TIGR00135">
    <property type="entry name" value="gatC"/>
    <property type="match status" value="1"/>
</dbReference>
<evidence type="ECO:0000256" key="5">
    <source>
        <dbReference type="ARBA" id="ARBA00047913"/>
    </source>
</evidence>
<dbReference type="AlphaFoldDB" id="C5RCJ9"/>
<keyword evidence="6" id="KW-0067">ATP-binding</keyword>
<dbReference type="HAMAP" id="MF_00122">
    <property type="entry name" value="GatC"/>
    <property type="match status" value="1"/>
</dbReference>
<evidence type="ECO:0000256" key="2">
    <source>
        <dbReference type="ARBA" id="ARBA00011123"/>
    </source>
</evidence>
<dbReference type="InterPro" id="IPR003837">
    <property type="entry name" value="GatC"/>
</dbReference>
<dbReference type="Pfam" id="PF02686">
    <property type="entry name" value="GatC"/>
    <property type="match status" value="1"/>
</dbReference>
<dbReference type="EMBL" id="ACKU01000032">
    <property type="protein sequence ID" value="EER74155.1"/>
    <property type="molecule type" value="Genomic_DNA"/>
</dbReference>
<dbReference type="SUPFAM" id="SSF141000">
    <property type="entry name" value="Glu-tRNAGln amidotransferase C subunit"/>
    <property type="match status" value="1"/>
</dbReference>